<name>A0ABR0B801_9CRUS</name>
<protein>
    <submittedName>
        <fullName evidence="1">Uncharacterized protein</fullName>
    </submittedName>
</protein>
<organism evidence="1 2">
    <name type="scientific">Daphnia magna</name>
    <dbReference type="NCBI Taxonomy" id="35525"/>
    <lineage>
        <taxon>Eukaryota</taxon>
        <taxon>Metazoa</taxon>
        <taxon>Ecdysozoa</taxon>
        <taxon>Arthropoda</taxon>
        <taxon>Crustacea</taxon>
        <taxon>Branchiopoda</taxon>
        <taxon>Diplostraca</taxon>
        <taxon>Cladocera</taxon>
        <taxon>Anomopoda</taxon>
        <taxon>Daphniidae</taxon>
        <taxon>Daphnia</taxon>
    </lineage>
</organism>
<comment type="caution">
    <text evidence="1">The sequence shown here is derived from an EMBL/GenBank/DDBJ whole genome shotgun (WGS) entry which is preliminary data.</text>
</comment>
<dbReference type="SUPFAM" id="SSF53098">
    <property type="entry name" value="Ribonuclease H-like"/>
    <property type="match status" value="1"/>
</dbReference>
<dbReference type="InterPro" id="IPR012337">
    <property type="entry name" value="RNaseH-like_sf"/>
</dbReference>
<accession>A0ABR0B801</accession>
<dbReference type="EMBL" id="JAOYFB010000040">
    <property type="protein sequence ID" value="KAK4037830.1"/>
    <property type="molecule type" value="Genomic_DNA"/>
</dbReference>
<keyword evidence="2" id="KW-1185">Reference proteome</keyword>
<evidence type="ECO:0000313" key="1">
    <source>
        <dbReference type="EMBL" id="KAK4037830.1"/>
    </source>
</evidence>
<reference evidence="1 2" key="1">
    <citation type="journal article" date="2023" name="Nucleic Acids Res.">
        <title>The hologenome of Daphnia magna reveals possible DNA methylation and microbiome-mediated evolution of the host genome.</title>
        <authorList>
            <person name="Chaturvedi A."/>
            <person name="Li X."/>
            <person name="Dhandapani V."/>
            <person name="Marshall H."/>
            <person name="Kissane S."/>
            <person name="Cuenca-Cambronero M."/>
            <person name="Asole G."/>
            <person name="Calvet F."/>
            <person name="Ruiz-Romero M."/>
            <person name="Marangio P."/>
            <person name="Guigo R."/>
            <person name="Rago D."/>
            <person name="Mirbahai L."/>
            <person name="Eastwood N."/>
            <person name="Colbourne J.K."/>
            <person name="Zhou J."/>
            <person name="Mallon E."/>
            <person name="Orsini L."/>
        </authorList>
    </citation>
    <scope>NUCLEOTIDE SEQUENCE [LARGE SCALE GENOMIC DNA]</scope>
    <source>
        <strain evidence="1">LRV0_1</strain>
    </source>
</reference>
<proteinExistence type="predicted"/>
<dbReference type="Proteomes" id="UP001234178">
    <property type="component" value="Unassembled WGS sequence"/>
</dbReference>
<evidence type="ECO:0000313" key="2">
    <source>
        <dbReference type="Proteomes" id="UP001234178"/>
    </source>
</evidence>
<sequence>MTAKREKWIRCFEHVINLTVKSALNEIAIDVELRENELQDGERLVLRQVFFFLEDFTVATTYIEASQYPTLSLVVLMYNRLLNLLEEASTDRSKHPLLVKGAAAGMISPTTLHLLEIEISSSINAIKEDILHENVGQWVEFWGRIPNVDLDLTWT</sequence>
<gene>
    <name evidence="1" type="ORF">OUZ56_029856</name>
</gene>